<evidence type="ECO:0000313" key="2">
    <source>
        <dbReference type="EMBL" id="AIF85134.1"/>
    </source>
</evidence>
<proteinExistence type="inferred from homology"/>
<dbReference type="InterPro" id="IPR036591">
    <property type="entry name" value="YggU-like_sf"/>
</dbReference>
<evidence type="ECO:0000256" key="1">
    <source>
        <dbReference type="ARBA" id="ARBA00010364"/>
    </source>
</evidence>
<dbReference type="STRING" id="1459636.NTE_03100"/>
<keyword evidence="3" id="KW-1185">Reference proteome</keyword>
<reference evidence="2 3" key="1">
    <citation type="journal article" date="2014" name="PLoS ONE">
        <title>Genome Sequence of Candidatus Nitrososphaera evergladensis from Group I.1b Enriched from Everglades Soil Reveals Novel Genomic Features of the Ammonia-Oxidizing Archaea.</title>
        <authorList>
            <person name="Zhalnina K.V."/>
            <person name="Dias R."/>
            <person name="Leonard M.T."/>
            <person name="Dorr de Quadros P."/>
            <person name="Camargo F.A."/>
            <person name="Drew J.C."/>
            <person name="Farmerie W.G."/>
            <person name="Daroub S.H."/>
            <person name="Triplett E.W."/>
        </authorList>
    </citation>
    <scope>NUCLEOTIDE SEQUENCE [LARGE SCALE GENOMIC DNA]</scope>
    <source>
        <strain evidence="2 3">SR1</strain>
    </source>
</reference>
<dbReference type="HOGENOM" id="CLU_130694_5_3_2"/>
<dbReference type="Proteomes" id="UP000028194">
    <property type="component" value="Chromosome"/>
</dbReference>
<dbReference type="eggNOG" id="arCOG04058">
    <property type="taxonomic scope" value="Archaea"/>
</dbReference>
<dbReference type="NCBIfam" id="TIGR00251">
    <property type="entry name" value="DUF167 family protein"/>
    <property type="match status" value="1"/>
</dbReference>
<dbReference type="InterPro" id="IPR003746">
    <property type="entry name" value="DUF167"/>
</dbReference>
<dbReference type="OrthoDB" id="10336at2157"/>
<accession>A0A075N0X3</accession>
<dbReference type="RefSeq" id="WP_158385605.1">
    <property type="nucleotide sequence ID" value="NZ_CP007174.1"/>
</dbReference>
<dbReference type="SMART" id="SM01152">
    <property type="entry name" value="DUF167"/>
    <property type="match status" value="1"/>
</dbReference>
<dbReference type="KEGG" id="nev:NTE_03100"/>
<protein>
    <recommendedName>
        <fullName evidence="4">DUF167 domain-containing protein</fullName>
    </recommendedName>
</protein>
<dbReference type="Pfam" id="PF02594">
    <property type="entry name" value="DUF167"/>
    <property type="match status" value="1"/>
</dbReference>
<sequence length="72" mass="8081">MKKYRVTVRFSADGRLEVAGDEITVSIKSQPERGRANRELVRRLAEHFGVSEQDVRILSGLASRKKIVEVAA</sequence>
<dbReference type="EMBL" id="CP007174">
    <property type="protein sequence ID" value="AIF85134.1"/>
    <property type="molecule type" value="Genomic_DNA"/>
</dbReference>
<dbReference type="AlphaFoldDB" id="A0A075N0X3"/>
<evidence type="ECO:0008006" key="4">
    <source>
        <dbReference type="Google" id="ProtNLM"/>
    </source>
</evidence>
<comment type="similarity">
    <text evidence="1">Belongs to the UPF0235 family.</text>
</comment>
<dbReference type="GeneID" id="41598761"/>
<name>A0A075N0X3_9ARCH</name>
<evidence type="ECO:0000313" key="3">
    <source>
        <dbReference type="Proteomes" id="UP000028194"/>
    </source>
</evidence>
<gene>
    <name evidence="2" type="ORF">NTE_03100</name>
</gene>
<dbReference type="SUPFAM" id="SSF69786">
    <property type="entry name" value="YggU-like"/>
    <property type="match status" value="1"/>
</dbReference>
<organism evidence="2 3">
    <name type="scientific">Candidatus Nitrososphaera evergladensis SR1</name>
    <dbReference type="NCBI Taxonomy" id="1459636"/>
    <lineage>
        <taxon>Archaea</taxon>
        <taxon>Nitrososphaerota</taxon>
        <taxon>Nitrososphaeria</taxon>
        <taxon>Nitrososphaerales</taxon>
        <taxon>Nitrososphaeraceae</taxon>
        <taxon>Nitrososphaera</taxon>
    </lineage>
</organism>
<dbReference type="Gene3D" id="3.30.1200.10">
    <property type="entry name" value="YggU-like"/>
    <property type="match status" value="1"/>
</dbReference>